<dbReference type="SFLD" id="SFLDS00019">
    <property type="entry name" value="Glutathione_Transferase_(cytos"/>
    <property type="match status" value="1"/>
</dbReference>
<dbReference type="Gene3D" id="1.20.1050.10">
    <property type="match status" value="1"/>
</dbReference>
<dbReference type="GO" id="GO:0016034">
    <property type="term" value="F:maleylacetoacetate isomerase activity"/>
    <property type="evidence" value="ECO:0007669"/>
    <property type="project" value="UniProtKB-EC"/>
</dbReference>
<dbReference type="NCBIfam" id="TIGR01262">
    <property type="entry name" value="maiA"/>
    <property type="match status" value="1"/>
</dbReference>
<evidence type="ECO:0000259" key="2">
    <source>
        <dbReference type="PROSITE" id="PS50404"/>
    </source>
</evidence>
<comment type="similarity">
    <text evidence="1">Belongs to the GST superfamily. Zeta family.</text>
</comment>
<dbReference type="InterPro" id="IPR010987">
    <property type="entry name" value="Glutathione-S-Trfase_C-like"/>
</dbReference>
<reference evidence="4 5" key="1">
    <citation type="journal article" date="2013" name="Int. J. Syst. Evol. Microbiol.">
        <title>Marinicauda pacifica gen. nov., sp. nov., a prosthecate alphaproteobacterium of the family Hyphomonadaceae isolated from deep seawater.</title>
        <authorList>
            <person name="Zhang X.Y."/>
            <person name="Li G.W."/>
            <person name="Wang C.S."/>
            <person name="Zhang Y.J."/>
            <person name="Xu X.W."/>
            <person name="Li H."/>
            <person name="Liu A."/>
            <person name="Liu C."/>
            <person name="Xie B.B."/>
            <person name="Qin Q.L."/>
            <person name="Xu Z."/>
            <person name="Chen X.L."/>
            <person name="Zhou B.C."/>
            <person name="Zhang Y.Z."/>
        </authorList>
    </citation>
    <scope>NUCLEOTIDE SEQUENCE [LARGE SCALE GENOMIC DNA]</scope>
    <source>
        <strain evidence="4 5">P-1 km-3</strain>
    </source>
</reference>
<dbReference type="GO" id="GO:0006559">
    <property type="term" value="P:L-phenylalanine catabolic process"/>
    <property type="evidence" value="ECO:0007669"/>
    <property type="project" value="TreeGrafter"/>
</dbReference>
<dbReference type="InterPro" id="IPR034333">
    <property type="entry name" value="GST_Zeta_N"/>
</dbReference>
<dbReference type="InterPro" id="IPR034330">
    <property type="entry name" value="GST_Zeta_C"/>
</dbReference>
<dbReference type="PANTHER" id="PTHR42673">
    <property type="entry name" value="MALEYLACETOACETATE ISOMERASE"/>
    <property type="match status" value="1"/>
</dbReference>
<dbReference type="SFLD" id="SFLDG00358">
    <property type="entry name" value="Main_(cytGST)"/>
    <property type="match status" value="1"/>
</dbReference>
<dbReference type="CDD" id="cd03191">
    <property type="entry name" value="GST_C_Zeta"/>
    <property type="match status" value="1"/>
</dbReference>
<evidence type="ECO:0000313" key="4">
    <source>
        <dbReference type="EMBL" id="TGY93808.1"/>
    </source>
</evidence>
<accession>A0A4S2HDG8</accession>
<keyword evidence="5" id="KW-1185">Reference proteome</keyword>
<dbReference type="EMBL" id="SRXV01000001">
    <property type="protein sequence ID" value="TGY93808.1"/>
    <property type="molecule type" value="Genomic_DNA"/>
</dbReference>
<sequence length="214" mass="23417">MKPVLYGYFRSGTTYRVRAALNYKGVDYDYEPVDLAGGAQSGEAYKRLNPQGLVPALKVDGGVLTQSPAILEWMEETWPEPALLPHEPILRARTRAFCAAIGCDIHPIQNLRILKAVKAMKDSDPDAGTEWARHWITVGFEALEQMAEPDAGAGGFLFGTGPSLAEVYLMPQMFNAERFGVDLERFPKLVAANAAAQSVPEFAAAHPSRQPDAR</sequence>
<gene>
    <name evidence="4" type="primary">maiA</name>
    <name evidence="4" type="ORF">E5162_00500</name>
</gene>
<dbReference type="SUPFAM" id="SSF52833">
    <property type="entry name" value="Thioredoxin-like"/>
    <property type="match status" value="1"/>
</dbReference>
<dbReference type="RefSeq" id="WP_135943002.1">
    <property type="nucleotide sequence ID" value="NZ_BMEI01000001.1"/>
</dbReference>
<dbReference type="AlphaFoldDB" id="A0A4S2HDG8"/>
<comment type="caution">
    <text evidence="4">The sequence shown here is derived from an EMBL/GenBank/DDBJ whole genome shotgun (WGS) entry which is preliminary data.</text>
</comment>
<keyword evidence="4" id="KW-0413">Isomerase</keyword>
<feature type="domain" description="GST N-terminal" evidence="2">
    <location>
        <begin position="1"/>
        <end position="82"/>
    </location>
</feature>
<dbReference type="Gene3D" id="3.40.30.10">
    <property type="entry name" value="Glutaredoxin"/>
    <property type="match status" value="1"/>
</dbReference>
<dbReference type="PANTHER" id="PTHR42673:SF4">
    <property type="entry name" value="MALEYLACETOACETATE ISOMERASE"/>
    <property type="match status" value="1"/>
</dbReference>
<feature type="domain" description="GST C-terminal" evidence="3">
    <location>
        <begin position="87"/>
        <end position="214"/>
    </location>
</feature>
<protein>
    <submittedName>
        <fullName evidence="4">Maleylacetoacetate isomerase</fullName>
        <ecNumber evidence="4">5.2.1.2</ecNumber>
    </submittedName>
</protein>
<dbReference type="OrthoDB" id="509852at2"/>
<organism evidence="4 5">
    <name type="scientific">Marinicauda pacifica</name>
    <dbReference type="NCBI Taxonomy" id="1133559"/>
    <lineage>
        <taxon>Bacteria</taxon>
        <taxon>Pseudomonadati</taxon>
        <taxon>Pseudomonadota</taxon>
        <taxon>Alphaproteobacteria</taxon>
        <taxon>Maricaulales</taxon>
        <taxon>Maricaulaceae</taxon>
        <taxon>Marinicauda</taxon>
    </lineage>
</organism>
<dbReference type="InterPro" id="IPR004045">
    <property type="entry name" value="Glutathione_S-Trfase_N"/>
</dbReference>
<dbReference type="Pfam" id="PF13409">
    <property type="entry name" value="GST_N_2"/>
    <property type="match status" value="1"/>
</dbReference>
<dbReference type="PROSITE" id="PS50405">
    <property type="entry name" value="GST_CTER"/>
    <property type="match status" value="1"/>
</dbReference>
<dbReference type="Proteomes" id="UP000305451">
    <property type="component" value="Unassembled WGS sequence"/>
</dbReference>
<dbReference type="SUPFAM" id="SSF47616">
    <property type="entry name" value="GST C-terminal domain-like"/>
    <property type="match status" value="1"/>
</dbReference>
<dbReference type="EC" id="5.2.1.2" evidence="4"/>
<name>A0A4S2HDG8_9PROT</name>
<evidence type="ECO:0000313" key="5">
    <source>
        <dbReference type="Proteomes" id="UP000305451"/>
    </source>
</evidence>
<proteinExistence type="inferred from homology"/>
<dbReference type="GO" id="GO:0006749">
    <property type="term" value="P:glutathione metabolic process"/>
    <property type="evidence" value="ECO:0007669"/>
    <property type="project" value="TreeGrafter"/>
</dbReference>
<dbReference type="InterPro" id="IPR040079">
    <property type="entry name" value="Glutathione_S-Trfase"/>
</dbReference>
<dbReference type="CDD" id="cd03042">
    <property type="entry name" value="GST_N_Zeta"/>
    <property type="match status" value="1"/>
</dbReference>
<dbReference type="PROSITE" id="PS50404">
    <property type="entry name" value="GST_NTER"/>
    <property type="match status" value="1"/>
</dbReference>
<evidence type="ECO:0000259" key="3">
    <source>
        <dbReference type="PROSITE" id="PS50405"/>
    </source>
</evidence>
<dbReference type="InterPro" id="IPR036249">
    <property type="entry name" value="Thioredoxin-like_sf"/>
</dbReference>
<dbReference type="GO" id="GO:0004364">
    <property type="term" value="F:glutathione transferase activity"/>
    <property type="evidence" value="ECO:0007669"/>
    <property type="project" value="TreeGrafter"/>
</dbReference>
<dbReference type="GO" id="GO:0005737">
    <property type="term" value="C:cytoplasm"/>
    <property type="evidence" value="ECO:0007669"/>
    <property type="project" value="InterPro"/>
</dbReference>
<dbReference type="InterPro" id="IPR005955">
    <property type="entry name" value="GST_Zeta"/>
</dbReference>
<evidence type="ECO:0000256" key="1">
    <source>
        <dbReference type="ARBA" id="ARBA00010007"/>
    </source>
</evidence>
<dbReference type="InterPro" id="IPR036282">
    <property type="entry name" value="Glutathione-S-Trfase_C_sf"/>
</dbReference>